<sequence length="94" mass="9825">MNRSELIQAIAGKTDVANKDVDAVLSSLADVAGEAMNSGDAIKLPGFLTFERVTRSARTARNPQTGEEIAVPAKFGVKVSAGAVLKRSVEGQKP</sequence>
<keyword evidence="5" id="KW-1185">Reference proteome</keyword>
<dbReference type="SMART" id="SM00411">
    <property type="entry name" value="BHL"/>
    <property type="match status" value="1"/>
</dbReference>
<accession>A0A2T1A016</accession>
<dbReference type="GO" id="GO:0003677">
    <property type="term" value="F:DNA binding"/>
    <property type="evidence" value="ECO:0007669"/>
    <property type="project" value="UniProtKB-KW"/>
</dbReference>
<dbReference type="PANTHER" id="PTHR33175">
    <property type="entry name" value="DNA-BINDING PROTEIN HU"/>
    <property type="match status" value="1"/>
</dbReference>
<dbReference type="PROSITE" id="PS00045">
    <property type="entry name" value="HISTONE_LIKE"/>
    <property type="match status" value="1"/>
</dbReference>
<dbReference type="InterPro" id="IPR010992">
    <property type="entry name" value="IHF-like_DNA-bd_dom_sf"/>
</dbReference>
<dbReference type="PANTHER" id="PTHR33175:SF3">
    <property type="entry name" value="DNA-BINDING PROTEIN HU-BETA"/>
    <property type="match status" value="1"/>
</dbReference>
<dbReference type="InterPro" id="IPR000119">
    <property type="entry name" value="Hist_DNA-bd"/>
</dbReference>
<dbReference type="Pfam" id="PF00216">
    <property type="entry name" value="Bac_DNA_binding"/>
    <property type="match status" value="1"/>
</dbReference>
<dbReference type="GO" id="GO:0030261">
    <property type="term" value="P:chromosome condensation"/>
    <property type="evidence" value="ECO:0007669"/>
    <property type="project" value="UniProtKB-KW"/>
</dbReference>
<protein>
    <submittedName>
        <fullName evidence="4">DNA-binding protein HU-beta</fullName>
    </submittedName>
</protein>
<evidence type="ECO:0000256" key="1">
    <source>
        <dbReference type="ARBA" id="ARBA00023067"/>
    </source>
</evidence>
<proteinExistence type="inferred from homology"/>
<dbReference type="EMBL" id="PVUE01000007">
    <property type="protein sequence ID" value="PRZ41945.1"/>
    <property type="molecule type" value="Genomic_DNA"/>
</dbReference>
<dbReference type="GO" id="GO:0005829">
    <property type="term" value="C:cytosol"/>
    <property type="evidence" value="ECO:0007669"/>
    <property type="project" value="TreeGrafter"/>
</dbReference>
<keyword evidence="2 4" id="KW-0238">DNA-binding</keyword>
<dbReference type="GO" id="GO:0030527">
    <property type="term" value="F:structural constituent of chromatin"/>
    <property type="evidence" value="ECO:0007669"/>
    <property type="project" value="InterPro"/>
</dbReference>
<evidence type="ECO:0000313" key="4">
    <source>
        <dbReference type="EMBL" id="PRZ41945.1"/>
    </source>
</evidence>
<evidence type="ECO:0000256" key="3">
    <source>
        <dbReference type="RuleBase" id="RU003939"/>
    </source>
</evidence>
<comment type="caution">
    <text evidence="4">The sequence shown here is derived from an EMBL/GenBank/DDBJ whole genome shotgun (WGS) entry which is preliminary data.</text>
</comment>
<dbReference type="PRINTS" id="PR01727">
    <property type="entry name" value="DNABINDINGHU"/>
</dbReference>
<organism evidence="4 5">
    <name type="scientific">Antricoccus suffuscus</name>
    <dbReference type="NCBI Taxonomy" id="1629062"/>
    <lineage>
        <taxon>Bacteria</taxon>
        <taxon>Bacillati</taxon>
        <taxon>Actinomycetota</taxon>
        <taxon>Actinomycetes</taxon>
        <taxon>Geodermatophilales</taxon>
        <taxon>Antricoccaceae</taxon>
        <taxon>Antricoccus</taxon>
    </lineage>
</organism>
<dbReference type="Proteomes" id="UP000237752">
    <property type="component" value="Unassembled WGS sequence"/>
</dbReference>
<dbReference type="AlphaFoldDB" id="A0A2T1A016"/>
<dbReference type="RefSeq" id="WP_106349030.1">
    <property type="nucleotide sequence ID" value="NZ_PVUE01000007.1"/>
</dbReference>
<dbReference type="InterPro" id="IPR020816">
    <property type="entry name" value="Histone-like_DNA-bd_CS"/>
</dbReference>
<dbReference type="OrthoDB" id="9799835at2"/>
<gene>
    <name evidence="4" type="ORF">CLV47_10772</name>
</gene>
<evidence type="ECO:0000256" key="2">
    <source>
        <dbReference type="ARBA" id="ARBA00023125"/>
    </source>
</evidence>
<reference evidence="4 5" key="1">
    <citation type="submission" date="2018-03" db="EMBL/GenBank/DDBJ databases">
        <title>Genomic Encyclopedia of Archaeal and Bacterial Type Strains, Phase II (KMG-II): from individual species to whole genera.</title>
        <authorList>
            <person name="Goeker M."/>
        </authorList>
    </citation>
    <scope>NUCLEOTIDE SEQUENCE [LARGE SCALE GENOMIC DNA]</scope>
    <source>
        <strain evidence="4 5">DSM 100065</strain>
    </source>
</reference>
<dbReference type="SUPFAM" id="SSF47729">
    <property type="entry name" value="IHF-like DNA-binding proteins"/>
    <property type="match status" value="1"/>
</dbReference>
<dbReference type="Gene3D" id="4.10.520.10">
    <property type="entry name" value="IHF-like DNA-binding proteins"/>
    <property type="match status" value="1"/>
</dbReference>
<keyword evidence="1" id="KW-0226">DNA condensation</keyword>
<evidence type="ECO:0000313" key="5">
    <source>
        <dbReference type="Proteomes" id="UP000237752"/>
    </source>
</evidence>
<comment type="similarity">
    <text evidence="3">Belongs to the bacterial histone-like protein family.</text>
</comment>
<name>A0A2T1A016_9ACTN</name>